<dbReference type="EMBL" id="JACASE010000003">
    <property type="protein sequence ID" value="KAF6483325.1"/>
    <property type="molecule type" value="Genomic_DNA"/>
</dbReference>
<organism evidence="2 3">
    <name type="scientific">Rousettus aegyptiacus</name>
    <name type="common">Egyptian fruit bat</name>
    <name type="synonym">Pteropus aegyptiacus</name>
    <dbReference type="NCBI Taxonomy" id="9407"/>
    <lineage>
        <taxon>Eukaryota</taxon>
        <taxon>Metazoa</taxon>
        <taxon>Chordata</taxon>
        <taxon>Craniata</taxon>
        <taxon>Vertebrata</taxon>
        <taxon>Euteleostomi</taxon>
        <taxon>Mammalia</taxon>
        <taxon>Eutheria</taxon>
        <taxon>Laurasiatheria</taxon>
        <taxon>Chiroptera</taxon>
        <taxon>Yinpterochiroptera</taxon>
        <taxon>Pteropodoidea</taxon>
        <taxon>Pteropodidae</taxon>
        <taxon>Rousettinae</taxon>
        <taxon>Rousettus</taxon>
    </lineage>
</organism>
<evidence type="ECO:0000313" key="2">
    <source>
        <dbReference type="EMBL" id="KAF6483325.1"/>
    </source>
</evidence>
<evidence type="ECO:0000313" key="3">
    <source>
        <dbReference type="Proteomes" id="UP000593571"/>
    </source>
</evidence>
<accession>A0A7J8IGL2</accession>
<reference evidence="2 3" key="1">
    <citation type="journal article" date="2020" name="Nature">
        <title>Six reference-quality genomes reveal evolution of bat adaptations.</title>
        <authorList>
            <person name="Jebb D."/>
            <person name="Huang Z."/>
            <person name="Pippel M."/>
            <person name="Hughes G.M."/>
            <person name="Lavrichenko K."/>
            <person name="Devanna P."/>
            <person name="Winkler S."/>
            <person name="Jermiin L.S."/>
            <person name="Skirmuntt E.C."/>
            <person name="Katzourakis A."/>
            <person name="Burkitt-Gray L."/>
            <person name="Ray D.A."/>
            <person name="Sullivan K.A.M."/>
            <person name="Roscito J.G."/>
            <person name="Kirilenko B.M."/>
            <person name="Davalos L.M."/>
            <person name="Corthals A.P."/>
            <person name="Power M.L."/>
            <person name="Jones G."/>
            <person name="Ransome R.D."/>
            <person name="Dechmann D.K.N."/>
            <person name="Locatelli A.G."/>
            <person name="Puechmaille S.J."/>
            <person name="Fedrigo O."/>
            <person name="Jarvis E.D."/>
            <person name="Hiller M."/>
            <person name="Vernes S.C."/>
            <person name="Myers E.W."/>
            <person name="Teeling E.C."/>
        </authorList>
    </citation>
    <scope>NUCLEOTIDE SEQUENCE [LARGE SCALE GENOMIC DNA]</scope>
    <source>
        <strain evidence="2">MRouAeg1</strain>
        <tissue evidence="2">Muscle</tissue>
    </source>
</reference>
<dbReference type="Pfam" id="PF17663">
    <property type="entry name" value="DUF5525"/>
    <property type="match status" value="1"/>
</dbReference>
<dbReference type="PANTHER" id="PTHR28422:SF1">
    <property type="entry name" value="SIMILAR TO HUMAN CHROMOSOME 15 OPEN READING FRAME 39"/>
    <property type="match status" value="1"/>
</dbReference>
<evidence type="ECO:0000256" key="1">
    <source>
        <dbReference type="SAM" id="MobiDB-lite"/>
    </source>
</evidence>
<dbReference type="AlphaFoldDB" id="A0A7J8IGL2"/>
<sequence length="156" mass="16544">MSEKRPLGTLEPVMYGKLPRLETDSRPRHSLPPSAGDFDTEATSVSSEPITDRDKPESLALAQKSPVPKAKKSGRKPQTPHPEKTEATTAGGSCSASPVPAASTSPPSPMLRARFRSLLETAWLNGLALPTWGHKASGPAQPAPRPQLLGGQSHQL</sequence>
<proteinExistence type="predicted"/>
<gene>
    <name evidence="2" type="ORF">HJG63_001697</name>
</gene>
<feature type="region of interest" description="Disordered" evidence="1">
    <location>
        <begin position="1"/>
        <end position="109"/>
    </location>
</feature>
<protein>
    <submittedName>
        <fullName evidence="2">Uncharacterized protein</fullName>
    </submittedName>
</protein>
<comment type="caution">
    <text evidence="2">The sequence shown here is derived from an EMBL/GenBank/DDBJ whole genome shotgun (WGS) entry which is preliminary data.</text>
</comment>
<dbReference type="Proteomes" id="UP000593571">
    <property type="component" value="Unassembled WGS sequence"/>
</dbReference>
<dbReference type="PANTHER" id="PTHR28422">
    <property type="entry name" value="SIMILAR TO HUMAN CHROMOSOME 15 OPEN READING FRAME 39"/>
    <property type="match status" value="1"/>
</dbReference>
<name>A0A7J8IGL2_ROUAE</name>
<dbReference type="InterPro" id="IPR037656">
    <property type="entry name" value="DUF5525"/>
</dbReference>
<feature type="compositionally biased region" description="Low complexity" evidence="1">
    <location>
        <begin position="95"/>
        <end position="105"/>
    </location>
</feature>
<feature type="region of interest" description="Disordered" evidence="1">
    <location>
        <begin position="130"/>
        <end position="156"/>
    </location>
</feature>
<keyword evidence="3" id="KW-1185">Reference proteome</keyword>